<dbReference type="InterPro" id="IPR000182">
    <property type="entry name" value="GNAT_dom"/>
</dbReference>
<sequence>MRERWTQPTNMPKELQVDPQKIIFKTISVEDLSQIKKFDCDNDSISEFLIGEAFFSHLLREASTTLVFVGDQLAAFYTLQRLPLNFDVSQIEHLHDQHRMSLDLARLGVSKHFKSLGIGSYIVKHIIDLAIKTNERFITLDALYESWTWYQELGFNYTIEKEIVNPNASDGLVNMILELYDEKFINEFFDE</sequence>
<evidence type="ECO:0000313" key="3">
    <source>
        <dbReference type="Proteomes" id="UP000293142"/>
    </source>
</evidence>
<gene>
    <name evidence="2" type="ORF">EYB31_04810</name>
</gene>
<keyword evidence="3" id="KW-1185">Reference proteome</keyword>
<dbReference type="PROSITE" id="PS51186">
    <property type="entry name" value="GNAT"/>
    <property type="match status" value="1"/>
</dbReference>
<proteinExistence type="predicted"/>
<dbReference type="Gene3D" id="3.40.630.30">
    <property type="match status" value="1"/>
</dbReference>
<dbReference type="CDD" id="cd04301">
    <property type="entry name" value="NAT_SF"/>
    <property type="match status" value="1"/>
</dbReference>
<dbReference type="SUPFAM" id="SSF55729">
    <property type="entry name" value="Acyl-CoA N-acyltransferases (Nat)"/>
    <property type="match status" value="1"/>
</dbReference>
<comment type="caution">
    <text evidence="2">The sequence shown here is derived from an EMBL/GenBank/DDBJ whole genome shotgun (WGS) entry which is preliminary data.</text>
</comment>
<feature type="domain" description="N-acetyltransferase" evidence="1">
    <location>
        <begin position="22"/>
        <end position="180"/>
    </location>
</feature>
<evidence type="ECO:0000313" key="2">
    <source>
        <dbReference type="EMBL" id="TBL80552.1"/>
    </source>
</evidence>
<dbReference type="InterPro" id="IPR016181">
    <property type="entry name" value="Acyl_CoA_acyltransferase"/>
</dbReference>
<dbReference type="EMBL" id="SIRE01000004">
    <property type="protein sequence ID" value="TBL80552.1"/>
    <property type="molecule type" value="Genomic_DNA"/>
</dbReference>
<dbReference type="Proteomes" id="UP000293142">
    <property type="component" value="Unassembled WGS sequence"/>
</dbReference>
<protein>
    <submittedName>
        <fullName evidence="2">GNAT family N-acetyltransferase</fullName>
    </submittedName>
</protein>
<dbReference type="GO" id="GO:0016747">
    <property type="term" value="F:acyltransferase activity, transferring groups other than amino-acyl groups"/>
    <property type="evidence" value="ECO:0007669"/>
    <property type="project" value="InterPro"/>
</dbReference>
<accession>A0A4V2J4N9</accession>
<reference evidence="2 3" key="1">
    <citation type="submission" date="2019-02" db="EMBL/GenBank/DDBJ databases">
        <title>Paenibacillus sp. nov., isolated from surface-sterilized tissue of Thalictrum simplex L.</title>
        <authorList>
            <person name="Tuo L."/>
        </authorList>
    </citation>
    <scope>NUCLEOTIDE SEQUENCE [LARGE SCALE GENOMIC DNA]</scope>
    <source>
        <strain evidence="2 3">N2SHLJ1</strain>
    </source>
</reference>
<evidence type="ECO:0000259" key="1">
    <source>
        <dbReference type="PROSITE" id="PS51186"/>
    </source>
</evidence>
<dbReference type="AlphaFoldDB" id="A0A4V2J4N9"/>
<organism evidence="2 3">
    <name type="scientific">Paenibacillus thalictri</name>
    <dbReference type="NCBI Taxonomy" id="2527873"/>
    <lineage>
        <taxon>Bacteria</taxon>
        <taxon>Bacillati</taxon>
        <taxon>Bacillota</taxon>
        <taxon>Bacilli</taxon>
        <taxon>Bacillales</taxon>
        <taxon>Paenibacillaceae</taxon>
        <taxon>Paenibacillus</taxon>
    </lineage>
</organism>
<name>A0A4V2J4N9_9BACL</name>
<dbReference type="OrthoDB" id="162775at2"/>
<keyword evidence="2" id="KW-0808">Transferase</keyword>